<comment type="caution">
    <text evidence="2">The sequence shown here is derived from an EMBL/GenBank/DDBJ whole genome shotgun (WGS) entry which is preliminary data.</text>
</comment>
<dbReference type="CDD" id="cd00332">
    <property type="entry name" value="PAL-HAL"/>
    <property type="match status" value="1"/>
</dbReference>
<dbReference type="InterPro" id="IPR031007">
    <property type="entry name" value="Phe_D_beta_mut"/>
</dbReference>
<name>A0ABS5AT08_9PSEU</name>
<reference evidence="2 3" key="1">
    <citation type="submission" date="2021-03" db="EMBL/GenBank/DDBJ databases">
        <title>Sequencing the genomes of 1000 actinobacteria strains.</title>
        <authorList>
            <person name="Klenk H.-P."/>
        </authorList>
    </citation>
    <scope>NUCLEOTIDE SEQUENCE [LARGE SCALE GENOMIC DNA]</scope>
    <source>
        <strain evidence="2 3">DSM 44580</strain>
    </source>
</reference>
<evidence type="ECO:0000313" key="3">
    <source>
        <dbReference type="Proteomes" id="UP001519363"/>
    </source>
</evidence>
<dbReference type="NCBIfam" id="TIGR04475">
    <property type="entry name" value="Phe_D_beta_mut"/>
    <property type="match status" value="1"/>
</dbReference>
<dbReference type="GO" id="GO:0004397">
    <property type="term" value="F:histidine ammonia-lyase activity"/>
    <property type="evidence" value="ECO:0007669"/>
    <property type="project" value="UniProtKB-EC"/>
</dbReference>
<sequence length="515" mass="54372">MAFEVVLGADVSVAELEHVVVNRVPVVLGEPVRARVRASREVVDRFVAEGRVIYGVNTSLGGFVDHLVPVSMATELQKNLIRTAATNVGEFLDDTTVRAIIFARIVSLARGNSGISLENLDKLVALLNSDVVPCVPSKGSLGASGDLGPLAAIALVCIGEGRATVGGRTTSGAEALAAAGLTPMELSYKEGLALVNGTSGMVGLGGLAYLGAQRLVETYQLVSALSFEGLAAMTRPFDPIVHRTKPHRGQLAVAERLWTALADSKLAVNEETTAKTLAGEMSLSPGAASAPIEDAYSIRCTPQILGPVVDSLYQVGLTLRNELNSSNDNPIVLPEEQEVYHNGHFHGQYVAMAMDHLVISLATVTNLANRRVDRFLDKSSSNGLPAFLCAENRGLRMGLMGGQFMTASVTAETRATSVPMSVQSLSATGDFQDIVSLGLIGARRAREALVNAAYVVAFELVCACQAVDIRGADGLAGATRQLYERVRRLVPFLDHDAPLTDYLEAVAADLLSVAP</sequence>
<dbReference type="Proteomes" id="UP001519363">
    <property type="component" value="Unassembled WGS sequence"/>
</dbReference>
<dbReference type="Gene3D" id="1.20.200.10">
    <property type="entry name" value="Fumarase/aspartase (Central domain)"/>
    <property type="match status" value="1"/>
</dbReference>
<dbReference type="Gene3D" id="1.10.275.10">
    <property type="entry name" value="Fumarase/aspartase (N-terminal domain)"/>
    <property type="match status" value="1"/>
</dbReference>
<gene>
    <name evidence="2" type="ORF">JOF53_008587</name>
</gene>
<keyword evidence="3" id="KW-1185">Reference proteome</keyword>
<dbReference type="Pfam" id="PF00221">
    <property type="entry name" value="Lyase_aromatic"/>
    <property type="match status" value="1"/>
</dbReference>
<dbReference type="PROSITE" id="PS00488">
    <property type="entry name" value="PAL_HISTIDASE"/>
    <property type="match status" value="1"/>
</dbReference>
<dbReference type="InterPro" id="IPR001106">
    <property type="entry name" value="Aromatic_Lyase"/>
</dbReference>
<proteinExistence type="predicted"/>
<keyword evidence="1 2" id="KW-0456">Lyase</keyword>
<dbReference type="InterPro" id="IPR022313">
    <property type="entry name" value="Phe/His_NH3-lyase_AS"/>
</dbReference>
<dbReference type="InterPro" id="IPR008948">
    <property type="entry name" value="L-Aspartase-like"/>
</dbReference>
<dbReference type="EC" id="4.3.1.3" evidence="2"/>
<organism evidence="2 3">
    <name type="scientific">Crossiella equi</name>
    <dbReference type="NCBI Taxonomy" id="130796"/>
    <lineage>
        <taxon>Bacteria</taxon>
        <taxon>Bacillati</taxon>
        <taxon>Actinomycetota</taxon>
        <taxon>Actinomycetes</taxon>
        <taxon>Pseudonocardiales</taxon>
        <taxon>Pseudonocardiaceae</taxon>
        <taxon>Crossiella</taxon>
    </lineage>
</organism>
<dbReference type="InterPro" id="IPR024083">
    <property type="entry name" value="Fumarase/histidase_N"/>
</dbReference>
<dbReference type="PANTHER" id="PTHR10362">
    <property type="entry name" value="HISTIDINE AMMONIA-LYASE"/>
    <property type="match status" value="1"/>
</dbReference>
<evidence type="ECO:0000256" key="1">
    <source>
        <dbReference type="ARBA" id="ARBA00023239"/>
    </source>
</evidence>
<protein>
    <submittedName>
        <fullName evidence="2">Histidine ammonia-lyase</fullName>
        <ecNumber evidence="2">4.3.1.3</ecNumber>
    </submittedName>
</protein>
<evidence type="ECO:0000313" key="2">
    <source>
        <dbReference type="EMBL" id="MBP2479715.1"/>
    </source>
</evidence>
<accession>A0ABS5AT08</accession>
<dbReference type="EMBL" id="JAGIOO010000001">
    <property type="protein sequence ID" value="MBP2479715.1"/>
    <property type="molecule type" value="Genomic_DNA"/>
</dbReference>
<dbReference type="RefSeq" id="WP_086786167.1">
    <property type="nucleotide sequence ID" value="NZ_JAGIOO010000001.1"/>
</dbReference>
<dbReference type="SUPFAM" id="SSF48557">
    <property type="entry name" value="L-aspartase-like"/>
    <property type="match status" value="1"/>
</dbReference>